<dbReference type="PROSITE" id="PS50041">
    <property type="entry name" value="C_TYPE_LECTIN_2"/>
    <property type="match status" value="1"/>
</dbReference>
<dbReference type="InterPro" id="IPR001304">
    <property type="entry name" value="C-type_lectin-like"/>
</dbReference>
<evidence type="ECO:0000256" key="1">
    <source>
        <dbReference type="SAM" id="SignalP"/>
    </source>
</evidence>
<dbReference type="InterPro" id="IPR016187">
    <property type="entry name" value="CTDL_fold"/>
</dbReference>
<dbReference type="Gene3D" id="3.10.100.10">
    <property type="entry name" value="Mannose-Binding Protein A, subunit A"/>
    <property type="match status" value="1"/>
</dbReference>
<protein>
    <recommendedName>
        <fullName evidence="2">C-type lectin domain-containing protein</fullName>
    </recommendedName>
</protein>
<dbReference type="OrthoDB" id="441660at2759"/>
<accession>A0A6J8C114</accession>
<sequence length="246" mass="28065">MLLIINLVLLLFLYEDVIGLPCLTNEAKEDFDKSRKDLTVVQSNIGTVVKTLETNHQQTITALESTLKKTVSIMENNVKQTTNVLKNNLETFKTTLNSMGQKIKKLDTDFIVLGKDFRKTKWIKSDGHCYYFSPESKDWFSAERNCRAIGGYLAKMNNDGEKNNIFSYAKKAQYWIGMTDLKEGEFRWSYDQSIAVIKDWYPGFGSKGRNANCVALAANGGKLKPFDTACSEKRQYICESNFCKYT</sequence>
<dbReference type="SUPFAM" id="SSF56436">
    <property type="entry name" value="C-type lectin-like"/>
    <property type="match status" value="1"/>
</dbReference>
<keyword evidence="1" id="KW-0732">Signal</keyword>
<feature type="chain" id="PRO_5027005937" description="C-type lectin domain-containing protein" evidence="1">
    <location>
        <begin position="20"/>
        <end position="246"/>
    </location>
</feature>
<evidence type="ECO:0000313" key="4">
    <source>
        <dbReference type="Proteomes" id="UP000507470"/>
    </source>
</evidence>
<gene>
    <name evidence="3" type="ORF">MCOR_23555</name>
</gene>
<organism evidence="3 4">
    <name type="scientific">Mytilus coruscus</name>
    <name type="common">Sea mussel</name>
    <dbReference type="NCBI Taxonomy" id="42192"/>
    <lineage>
        <taxon>Eukaryota</taxon>
        <taxon>Metazoa</taxon>
        <taxon>Spiralia</taxon>
        <taxon>Lophotrochozoa</taxon>
        <taxon>Mollusca</taxon>
        <taxon>Bivalvia</taxon>
        <taxon>Autobranchia</taxon>
        <taxon>Pteriomorphia</taxon>
        <taxon>Mytilida</taxon>
        <taxon>Mytiloidea</taxon>
        <taxon>Mytilidae</taxon>
        <taxon>Mytilinae</taxon>
        <taxon>Mytilus</taxon>
    </lineage>
</organism>
<dbReference type="CDD" id="cd00037">
    <property type="entry name" value="CLECT"/>
    <property type="match status" value="1"/>
</dbReference>
<evidence type="ECO:0000313" key="3">
    <source>
        <dbReference type="EMBL" id="CAC5388277.1"/>
    </source>
</evidence>
<name>A0A6J8C114_MYTCO</name>
<reference evidence="3 4" key="1">
    <citation type="submission" date="2020-06" db="EMBL/GenBank/DDBJ databases">
        <authorList>
            <person name="Li R."/>
            <person name="Bekaert M."/>
        </authorList>
    </citation>
    <scope>NUCLEOTIDE SEQUENCE [LARGE SCALE GENOMIC DNA]</scope>
    <source>
        <strain evidence="4">wild</strain>
    </source>
</reference>
<dbReference type="Pfam" id="PF00059">
    <property type="entry name" value="Lectin_C"/>
    <property type="match status" value="1"/>
</dbReference>
<dbReference type="SMART" id="SM00034">
    <property type="entry name" value="CLECT"/>
    <property type="match status" value="1"/>
</dbReference>
<feature type="signal peptide" evidence="1">
    <location>
        <begin position="1"/>
        <end position="19"/>
    </location>
</feature>
<keyword evidence="4" id="KW-1185">Reference proteome</keyword>
<feature type="domain" description="C-type lectin" evidence="2">
    <location>
        <begin position="125"/>
        <end position="239"/>
    </location>
</feature>
<dbReference type="PANTHER" id="PTHR22803">
    <property type="entry name" value="MANNOSE, PHOSPHOLIPASE, LECTIN RECEPTOR RELATED"/>
    <property type="match status" value="1"/>
</dbReference>
<dbReference type="EMBL" id="CACVKT020004153">
    <property type="protein sequence ID" value="CAC5388277.1"/>
    <property type="molecule type" value="Genomic_DNA"/>
</dbReference>
<dbReference type="AlphaFoldDB" id="A0A6J8C114"/>
<dbReference type="InterPro" id="IPR016186">
    <property type="entry name" value="C-type_lectin-like/link_sf"/>
</dbReference>
<dbReference type="Proteomes" id="UP000507470">
    <property type="component" value="Unassembled WGS sequence"/>
</dbReference>
<evidence type="ECO:0000259" key="2">
    <source>
        <dbReference type="PROSITE" id="PS50041"/>
    </source>
</evidence>
<dbReference type="InterPro" id="IPR050111">
    <property type="entry name" value="C-type_lectin/snaclec_domain"/>
</dbReference>
<proteinExistence type="predicted"/>